<name>A0A5C8NX02_9BACI</name>
<gene>
    <name evidence="6" type="ORF">FHP05_06275</name>
</gene>
<dbReference type="InterPro" id="IPR036390">
    <property type="entry name" value="WH_DNA-bd_sf"/>
</dbReference>
<dbReference type="RefSeq" id="WP_147666395.1">
    <property type="nucleotide sequence ID" value="NZ_VDUW01000003.1"/>
</dbReference>
<dbReference type="PRINTS" id="PR00039">
    <property type="entry name" value="HTHLYSR"/>
</dbReference>
<accession>A0A5C8NX02</accession>
<dbReference type="SUPFAM" id="SSF53850">
    <property type="entry name" value="Periplasmic binding protein-like II"/>
    <property type="match status" value="1"/>
</dbReference>
<evidence type="ECO:0000313" key="7">
    <source>
        <dbReference type="Proteomes" id="UP000321574"/>
    </source>
</evidence>
<comment type="similarity">
    <text evidence="1">Belongs to the LysR transcriptional regulatory family.</text>
</comment>
<dbReference type="Pfam" id="PF00126">
    <property type="entry name" value="HTH_1"/>
    <property type="match status" value="1"/>
</dbReference>
<sequence>MSLVKFDIFNKVVELGSLTKAGEELSLSQSAVSHAIASLESEWGFSILNRGRAGITLTSNGERVLRYVREILKWNNEMVQEIADINGLEIGTIRIGTFSSVSVQWLPEILKEFSNHYPSIDIELFEGDYDEIEEWIFNGEVDFGFLSIPTSYQFEVIPLKKDRMLCILSEDHPLAKKSKVSFGEVEKEPLIRAKQGSDNDLRRILKENNVTPNVKFELEDDQAIFSMVQHGMGISILPEMALYRLPAKIRVLNLEQENYRTIGIAAKSFNNLAPATKKFIEHLKPWSRHVPEKLPRIKE</sequence>
<keyword evidence="7" id="KW-1185">Reference proteome</keyword>
<dbReference type="Gene3D" id="1.10.10.10">
    <property type="entry name" value="Winged helix-like DNA-binding domain superfamily/Winged helix DNA-binding domain"/>
    <property type="match status" value="1"/>
</dbReference>
<dbReference type="GO" id="GO:0005829">
    <property type="term" value="C:cytosol"/>
    <property type="evidence" value="ECO:0007669"/>
    <property type="project" value="TreeGrafter"/>
</dbReference>
<dbReference type="InterPro" id="IPR005119">
    <property type="entry name" value="LysR_subst-bd"/>
</dbReference>
<comment type="caution">
    <text evidence="6">The sequence shown here is derived from an EMBL/GenBank/DDBJ whole genome shotgun (WGS) entry which is preliminary data.</text>
</comment>
<dbReference type="InterPro" id="IPR050950">
    <property type="entry name" value="HTH-type_LysR_regulators"/>
</dbReference>
<reference evidence="6 7" key="1">
    <citation type="submission" date="2019-06" db="EMBL/GenBank/DDBJ databases">
        <title>Cerasibacillus sp. nov., isolated from maize field.</title>
        <authorList>
            <person name="Lin S.-Y."/>
            <person name="Tsai C.-F."/>
            <person name="Young C.-C."/>
        </authorList>
    </citation>
    <scope>NUCLEOTIDE SEQUENCE [LARGE SCALE GENOMIC DNA]</scope>
    <source>
        <strain evidence="6 7">CC-CFT480</strain>
    </source>
</reference>
<dbReference type="SUPFAM" id="SSF46785">
    <property type="entry name" value="Winged helix' DNA-binding domain"/>
    <property type="match status" value="1"/>
</dbReference>
<dbReference type="Proteomes" id="UP000321574">
    <property type="component" value="Unassembled WGS sequence"/>
</dbReference>
<feature type="domain" description="HTH lysR-type" evidence="5">
    <location>
        <begin position="1"/>
        <end position="58"/>
    </location>
</feature>
<keyword evidence="3" id="KW-0238">DNA-binding</keyword>
<organism evidence="6 7">
    <name type="scientific">Cerasibacillus terrae</name>
    <dbReference type="NCBI Taxonomy" id="2498845"/>
    <lineage>
        <taxon>Bacteria</taxon>
        <taxon>Bacillati</taxon>
        <taxon>Bacillota</taxon>
        <taxon>Bacilli</taxon>
        <taxon>Bacillales</taxon>
        <taxon>Bacillaceae</taxon>
        <taxon>Cerasibacillus</taxon>
    </lineage>
</organism>
<dbReference type="Pfam" id="PF03466">
    <property type="entry name" value="LysR_substrate"/>
    <property type="match status" value="1"/>
</dbReference>
<dbReference type="AlphaFoldDB" id="A0A5C8NX02"/>
<dbReference type="EMBL" id="VDUW01000003">
    <property type="protein sequence ID" value="TXL65725.1"/>
    <property type="molecule type" value="Genomic_DNA"/>
</dbReference>
<dbReference type="InterPro" id="IPR036388">
    <property type="entry name" value="WH-like_DNA-bd_sf"/>
</dbReference>
<keyword evidence="4" id="KW-0804">Transcription</keyword>
<evidence type="ECO:0000256" key="3">
    <source>
        <dbReference type="ARBA" id="ARBA00023125"/>
    </source>
</evidence>
<dbReference type="PANTHER" id="PTHR30419:SF24">
    <property type="entry name" value="HTH-TYPE TRANSCRIPTIONAL REGULATOR CZCR"/>
    <property type="match status" value="1"/>
</dbReference>
<evidence type="ECO:0000256" key="2">
    <source>
        <dbReference type="ARBA" id="ARBA00023015"/>
    </source>
</evidence>
<evidence type="ECO:0000313" key="6">
    <source>
        <dbReference type="EMBL" id="TXL65725.1"/>
    </source>
</evidence>
<evidence type="ECO:0000259" key="5">
    <source>
        <dbReference type="PROSITE" id="PS50931"/>
    </source>
</evidence>
<dbReference type="Gene3D" id="3.40.190.290">
    <property type="match status" value="1"/>
</dbReference>
<dbReference type="OrthoDB" id="63123at2"/>
<proteinExistence type="inferred from homology"/>
<dbReference type="GO" id="GO:0003700">
    <property type="term" value="F:DNA-binding transcription factor activity"/>
    <property type="evidence" value="ECO:0007669"/>
    <property type="project" value="InterPro"/>
</dbReference>
<dbReference type="PANTHER" id="PTHR30419">
    <property type="entry name" value="HTH-TYPE TRANSCRIPTIONAL REGULATOR YBHD"/>
    <property type="match status" value="1"/>
</dbReference>
<dbReference type="FunFam" id="1.10.10.10:FF:000001">
    <property type="entry name" value="LysR family transcriptional regulator"/>
    <property type="match status" value="1"/>
</dbReference>
<evidence type="ECO:0000256" key="1">
    <source>
        <dbReference type="ARBA" id="ARBA00009437"/>
    </source>
</evidence>
<keyword evidence="2" id="KW-0805">Transcription regulation</keyword>
<dbReference type="GO" id="GO:0003677">
    <property type="term" value="F:DNA binding"/>
    <property type="evidence" value="ECO:0007669"/>
    <property type="project" value="UniProtKB-KW"/>
</dbReference>
<dbReference type="InterPro" id="IPR000847">
    <property type="entry name" value="LysR_HTH_N"/>
</dbReference>
<protein>
    <submittedName>
        <fullName evidence="6">LysR family transcriptional regulator</fullName>
    </submittedName>
</protein>
<dbReference type="PROSITE" id="PS50931">
    <property type="entry name" value="HTH_LYSR"/>
    <property type="match status" value="1"/>
</dbReference>
<evidence type="ECO:0000256" key="4">
    <source>
        <dbReference type="ARBA" id="ARBA00023163"/>
    </source>
</evidence>
<dbReference type="CDD" id="cd05466">
    <property type="entry name" value="PBP2_LTTR_substrate"/>
    <property type="match status" value="1"/>
</dbReference>